<dbReference type="Proteomes" id="UP000253729">
    <property type="component" value="Unassembled WGS sequence"/>
</dbReference>
<evidence type="ECO:0000313" key="1">
    <source>
        <dbReference type="EMBL" id="RDH32806.1"/>
    </source>
</evidence>
<dbReference type="STRING" id="1341132.A0A3F3Q293"/>
<protein>
    <submittedName>
        <fullName evidence="1">Uncharacterized protein</fullName>
    </submittedName>
</protein>
<proteinExistence type="predicted"/>
<sequence length="273" mass="30823">MAESDNQFLVLGACLSALGRLETFPDSSWEAVRVCAVEIAAKVRPVVVAVLKEVQEATVELYGFVVAAFRAIKQWFACKEQASHEHDEQARNAWCKRVVLIVTVKSSRSYKAIKDAIGIDNDSPPFTRACSQTESLPPPPSFMRHFAKFEHGSFFGLVGPDMTDKEGGGVCWEEEKVRSIDGIEEVGLVTYDNEAIIESFYNPLRKAWGRYDTIWWNCTDFTIRLACMILPDPDHKQLLRRLLLFVCDSRLWALKYALTNRTGECLRRAGLVP</sequence>
<accession>A0A3F3Q293</accession>
<gene>
    <name evidence="1" type="ORF">BDQ94DRAFT_171009</name>
</gene>
<dbReference type="GeneID" id="38139975"/>
<name>A0A3F3Q293_9EURO</name>
<keyword evidence="2" id="KW-1185">Reference proteome</keyword>
<reference evidence="1 2" key="1">
    <citation type="submission" date="2018-07" db="EMBL/GenBank/DDBJ databases">
        <title>The genomes of Aspergillus section Nigri reveals drivers in fungal speciation.</title>
        <authorList>
            <consortium name="DOE Joint Genome Institute"/>
            <person name="Vesth T.C."/>
            <person name="Nybo J."/>
            <person name="Theobald S."/>
            <person name="Brandl J."/>
            <person name="Frisvad J.C."/>
            <person name="Nielsen K.F."/>
            <person name="Lyhne E.K."/>
            <person name="Kogle M.E."/>
            <person name="Kuo A."/>
            <person name="Riley R."/>
            <person name="Clum A."/>
            <person name="Nolan M."/>
            <person name="Lipzen A."/>
            <person name="Salamov A."/>
            <person name="Henrissat B."/>
            <person name="Wiebenga A."/>
            <person name="De vries R.P."/>
            <person name="Grigoriev I.V."/>
            <person name="Mortensen U.H."/>
            <person name="Andersen M.R."/>
            <person name="Baker S.E."/>
        </authorList>
    </citation>
    <scope>NUCLEOTIDE SEQUENCE [LARGE SCALE GENOMIC DNA]</scope>
    <source>
        <strain evidence="1 2">CBS 139.54b</strain>
    </source>
</reference>
<dbReference type="AlphaFoldDB" id="A0A3F3Q293"/>
<dbReference type="EMBL" id="KZ852049">
    <property type="protein sequence ID" value="RDH32806.1"/>
    <property type="molecule type" value="Genomic_DNA"/>
</dbReference>
<evidence type="ECO:0000313" key="2">
    <source>
        <dbReference type="Proteomes" id="UP000253729"/>
    </source>
</evidence>
<dbReference type="RefSeq" id="XP_026625828.1">
    <property type="nucleotide sequence ID" value="XM_026771619.1"/>
</dbReference>
<organism evidence="1 2">
    <name type="scientific">Aspergillus welwitschiae</name>
    <dbReference type="NCBI Taxonomy" id="1341132"/>
    <lineage>
        <taxon>Eukaryota</taxon>
        <taxon>Fungi</taxon>
        <taxon>Dikarya</taxon>
        <taxon>Ascomycota</taxon>
        <taxon>Pezizomycotina</taxon>
        <taxon>Eurotiomycetes</taxon>
        <taxon>Eurotiomycetidae</taxon>
        <taxon>Eurotiales</taxon>
        <taxon>Aspergillaceae</taxon>
        <taxon>Aspergillus</taxon>
        <taxon>Aspergillus subgen. Circumdati</taxon>
    </lineage>
</organism>